<dbReference type="GO" id="GO:0005793">
    <property type="term" value="C:endoplasmic reticulum-Golgi intermediate compartment"/>
    <property type="evidence" value="ECO:0007669"/>
    <property type="project" value="TreeGrafter"/>
</dbReference>
<comment type="similarity">
    <text evidence="3">Belongs to the COPG family.</text>
</comment>
<dbReference type="InterPro" id="IPR012295">
    <property type="entry name" value="TBP_dom_sf"/>
</dbReference>
<evidence type="ECO:0000256" key="9">
    <source>
        <dbReference type="ARBA" id="ARBA00023034"/>
    </source>
</evidence>
<dbReference type="Pfam" id="PF00612">
    <property type="entry name" value="IQ"/>
    <property type="match status" value="6"/>
</dbReference>
<evidence type="ECO:0000259" key="14">
    <source>
        <dbReference type="Pfam" id="PF08752"/>
    </source>
</evidence>
<feature type="region of interest" description="Disordered" evidence="12">
    <location>
        <begin position="738"/>
        <end position="774"/>
    </location>
</feature>
<feature type="domain" description="Coatomer subunit gamma C-terminal" evidence="15">
    <location>
        <begin position="2482"/>
        <end position="2596"/>
    </location>
</feature>
<dbReference type="SUPFAM" id="SSF55711">
    <property type="entry name" value="Subdomain of clathrin and coatomer appendage domain"/>
    <property type="match status" value="1"/>
</dbReference>
<sequence>MFTETQPKEVVLRDVRHAPASSEKVAGIGCVAAAAVRQVESSGLKKGRRGGGALPPIHAKAASTSETAAAPHLRKQRPLSGRQEPQQGPESDGQTFPVAVLAIGDLPGRRPSAAFSVTATSRRDDELRSSRSPAPRRPPSTGRSPARHCSMQASPPRQARQHSASVSDANAISARAGSIGRMEGRHLSGQAPRRTGLKSLKLRVESEEAAVGQLMQAGNISGALMRLSCTLQSVQDYHAASNTRSSRRGAVGSTASAHTSEAAPQLGGTGAAWAATTAQRLAEVYTTIANNAGVQCNTAAEPIHVQEAYFQAAMRYVVKSSTEDLFSEWTAEGAAATSEKPLPHPPPQQRPRRYPVRSAARPPARELPSCFPSSRPGKSKDGDQQQPQQPAIVRRLLRCAVRTNAAVCLGDSATPGGQARIIYELLKALAESVGVWSMALLYNLAVAFLRVGSYDEAAEAIARFMEVSWHYLEWAEHLQGTDDGGSVASVAAAVHTHAALQLIRGHHFIAAMAAWCEPHGPMEVYHCELASACAEHYLSRSDRAQWRCQRRLAAAQARATTGVGTTETHTMTAADGLPSPLMLPYVTQDLILSCPSSTTAAVTGDVGPITVTMHLLVEALVTSSSLSASLPAEVRAYVREVQKGGSMRYWARMALRAGASPPFLSAAVAASTATPVPPVLTALLSHGEEGECVWARQSWLQSLARRGVENDASNPLWRLTSAAITALASRASAVASSSCRDVAPGKEADASTSLITTAPPTPHHEHGVSLGATSPCKLSKPAPLFVTTLPKSAYNRYRKLREGIVAQLENAEQTEQREAGVFEAAGPLSVDGDDEGAVRAESANSRSTATSKILPADAAAAQSRRLLMTALFVGASSTVTSPAASLSREGQGGDATGAFGLLEEEATEHHDARGVVTAIVLDPTLLAVPVRPSELLRQLDLETEARYSRLLADPLADLQRVSSTRVQAWWRMQLAREALRRRAADVEMCLRRDAAAALIQTGYRHWKERTPAKAELHRLRAHRERVRCVTILQAFVQQRASVEVWGRVCLVWYQALVVQREIERRRAAATITLQSWWQMHMARRQLRHSVAAAIRLQCLWRCKLARRELRTRRVHRRLMQEQWRRERVPQIIFVQRWWRACCARWAVGDLLCQRQHAVEEYLTAQESEYEAVMRTKLRSVDNVEAAMRCVLAVLAGSRDRRQLAQFAMHARVRQRAVHRFVLLWRGREELQQLRRDRAAGLALQRRREEVAVATVALQSWVRSWLPHRRATRARANRAYLQAHAFTIWDAFRHYRARQALVNGRTERRMLGVARRLADARNDAATRIQSTWRMHRTQQELFDLFQFMLRDRHKYATAVQCRWRGHYARAVLAPQRKARATEREACLQHRAVLHCAATRVQSLYRMYRVRIQLLRLGVLLRPTSMHRIAAARRIQTCWRACAAHRRVLRLRLQRSYSLKLAQSQEALHAYATLIQGVVRSYLVRCGRVPQPKPAPEVLAPVATVTKLLIPPPPSIHGACAAAASRPTPLHRVPSTEHNIETAPVSPLLTRAPVTVEQTVATFIYSSNGASAVVRIHQCDFDGRSSVHSLVSADPLSLRTTSMTKSRCNSASLSRLTSTPDKPLNLLQSVSTDVVGSLRSTRLPPSCPHERAAVDSHQVVGLSCETEHLSASTKDSVAQTSAYLADAKADPQTTTGLSSAQSSIVCSLLCHHTLHEVEAAVRIQALWRGYHVRCTIEFYYEEYSEEIEEEETKEDSYDLLASALQECRVFNKIPLDEEGSIRAMTQVLYLLSIGVRLTEAEATDIFFMSTKLMQSNYAKLRRLQYILMKELSPLVEQSFIASNALMTDIKKKGDSDKSSAIRALYAIMDSSMYNSMDRTIVECMTSRNPSVVTAALVTGIHMSNTLPEMPRKWATQLNEVMRERSKAQYPAVALLHKIRNNDRLSVDRLIEDAQAGRVRSSLAVCLVIKMCTELMQDDFTSSLEIYKFVTSMLHRSDMIAFEAAKSIASLRNVSDKELTPVVTMLQLYLSSQNQVLRFAAVYLIGRISTTHPAAVAPINAEIEALALDPNRVIATLAITSLLKTGTESTIGRMLTQLSSGSYMSELGDQLKLTIVDAMRVLNAKFPSKYETLLAFLFRALSDEGSSALKQSVVDAMLDISKSNPSSKEAVLTHLAEFIDDCEFSQITKRVLMHLGEGVPHCSNPRHFVRYVYNHATLEKPEVRAVAVTTLAKIAASVPSLRRSIVALLKRSCSDGDDEVRDRAVLYTKLFLQNDDTLVRTYVESVAAAVQHQRHALREANKKTSADGVLGGSTSADTMAAIAAAPNHMDASGMPAPTPAILQGRDALHHVKQLRELGEPARSAEPVLITEADNEYVVSVMKHVYPEHVVLQFKVKNMMDNMLFKNVVVVTNTEELEAEPLYAIPIESIRPGETQYGYVVLQYAPGKFPSGTVEPMFRFAMAESEDEDAGDHDEYPMEGFDVDVSDFVTPIDLGDDMEDKWAEQEGNETAGTFALHSMKNLTEAAQQLADFFGMHIEGGVPEKITTTSHVLKMSGVLADEDRTLVLVQAKVFIATDNRVALHLALRGGSADIREYLANVLLG</sequence>
<dbReference type="FunFam" id="2.60.40.1480:FF:000001">
    <property type="entry name" value="Coatomer subunit gamma"/>
    <property type="match status" value="1"/>
</dbReference>
<name>A0A504Y0P2_LEIDO</name>
<dbReference type="VEuPathDB" id="TriTrypDB:LdBPK_282820.1"/>
<evidence type="ECO:0000313" key="16">
    <source>
        <dbReference type="EMBL" id="TPP54403.1"/>
    </source>
</evidence>
<feature type="domain" description="Clathrin/coatomer adaptor adaptin-like N-terminal" evidence="13">
    <location>
        <begin position="1766"/>
        <end position="2270"/>
    </location>
</feature>
<dbReference type="Gene3D" id="1.20.5.190">
    <property type="match status" value="2"/>
</dbReference>
<dbReference type="GO" id="GO:0005783">
    <property type="term" value="C:endoplasmic reticulum"/>
    <property type="evidence" value="ECO:0007669"/>
    <property type="project" value="TreeGrafter"/>
</dbReference>
<dbReference type="InterPro" id="IPR016024">
    <property type="entry name" value="ARM-type_fold"/>
</dbReference>
<dbReference type="GO" id="GO:0006888">
    <property type="term" value="P:endoplasmic reticulum to Golgi vesicle-mediated transport"/>
    <property type="evidence" value="ECO:0007669"/>
    <property type="project" value="TreeGrafter"/>
</dbReference>
<proteinExistence type="inferred from homology"/>
<dbReference type="VEuPathDB" id="TriTrypDB:LdBPK_282810.1"/>
<dbReference type="InterPro" id="IPR013041">
    <property type="entry name" value="Clathrin_app_Ig-like_sf"/>
</dbReference>
<evidence type="ECO:0000256" key="6">
    <source>
        <dbReference type="ARBA" id="ARBA00022737"/>
    </source>
</evidence>
<evidence type="ECO:0000256" key="1">
    <source>
        <dbReference type="ARBA" id="ARBA00004255"/>
    </source>
</evidence>
<dbReference type="GO" id="GO:0006891">
    <property type="term" value="P:intra-Golgi vesicle-mediated transport"/>
    <property type="evidence" value="ECO:0007669"/>
    <property type="project" value="TreeGrafter"/>
</dbReference>
<keyword evidence="9" id="KW-0333">Golgi apparatus</keyword>
<dbReference type="VEuPathDB" id="TriTrypDB:LDHU3_28.3790"/>
<dbReference type="VEuPathDB" id="TriTrypDB:LdCL_280033300"/>
<dbReference type="EMBL" id="RHLC01000012">
    <property type="protein sequence ID" value="TPP54403.1"/>
    <property type="molecule type" value="Genomic_DNA"/>
</dbReference>
<keyword evidence="6" id="KW-0677">Repeat</keyword>
<dbReference type="InterPro" id="IPR011989">
    <property type="entry name" value="ARM-like"/>
</dbReference>
<keyword evidence="11" id="KW-0968">Cytoplasmic vesicle</keyword>
<dbReference type="GO" id="GO:0006886">
    <property type="term" value="P:intracellular protein transport"/>
    <property type="evidence" value="ECO:0007669"/>
    <property type="project" value="InterPro"/>
</dbReference>
<feature type="domain" description="Coatomer gamma subunit appendage Ig-like subdomain" evidence="14">
    <location>
        <begin position="2342"/>
        <end position="2479"/>
    </location>
</feature>
<dbReference type="InterPro" id="IPR037067">
    <property type="entry name" value="Coatomer_gsu_app_sf"/>
</dbReference>
<evidence type="ECO:0000256" key="11">
    <source>
        <dbReference type="ARBA" id="ARBA00023329"/>
    </source>
</evidence>
<dbReference type="VEuPathDB" id="TriTrypDB:LdCL_280033200"/>
<evidence type="ECO:0000256" key="10">
    <source>
        <dbReference type="ARBA" id="ARBA00023136"/>
    </source>
</evidence>
<feature type="region of interest" description="Disordered" evidence="12">
    <location>
        <begin position="39"/>
        <end position="168"/>
    </location>
</feature>
<protein>
    <submittedName>
        <fullName evidence="16">Adaptin N terminal region family protein</fullName>
    </submittedName>
</protein>
<evidence type="ECO:0000256" key="8">
    <source>
        <dbReference type="ARBA" id="ARBA00022927"/>
    </source>
</evidence>
<feature type="region of interest" description="Disordered" evidence="12">
    <location>
        <begin position="331"/>
        <end position="389"/>
    </location>
</feature>
<organism evidence="16 17">
    <name type="scientific">Leishmania donovani</name>
    <dbReference type="NCBI Taxonomy" id="5661"/>
    <lineage>
        <taxon>Eukaryota</taxon>
        <taxon>Discoba</taxon>
        <taxon>Euglenozoa</taxon>
        <taxon>Kinetoplastea</taxon>
        <taxon>Metakinetoplastina</taxon>
        <taxon>Trypanosomatida</taxon>
        <taxon>Trypanosomatidae</taxon>
        <taxon>Leishmaniinae</taxon>
        <taxon>Leishmania</taxon>
    </lineage>
</organism>
<evidence type="ECO:0000256" key="2">
    <source>
        <dbReference type="ARBA" id="ARBA00004347"/>
    </source>
</evidence>
<evidence type="ECO:0000313" key="17">
    <source>
        <dbReference type="Proteomes" id="UP000318447"/>
    </source>
</evidence>
<dbReference type="GO" id="GO:0030126">
    <property type="term" value="C:COPI vesicle coat"/>
    <property type="evidence" value="ECO:0007669"/>
    <property type="project" value="InterPro"/>
</dbReference>
<evidence type="ECO:0000259" key="13">
    <source>
        <dbReference type="Pfam" id="PF01602"/>
    </source>
</evidence>
<feature type="region of interest" description="Disordered" evidence="12">
    <location>
        <begin position="240"/>
        <end position="268"/>
    </location>
</feature>
<dbReference type="SUPFAM" id="SSF48371">
    <property type="entry name" value="ARM repeat"/>
    <property type="match status" value="1"/>
</dbReference>
<comment type="subcellular location">
    <subcellularLocation>
        <location evidence="2">Cytoplasmic vesicle</location>
        <location evidence="2">COPI-coated vesicle membrane</location>
        <topology evidence="2">Peripheral membrane protein</topology>
        <orientation evidence="2">Cytoplasmic side</orientation>
    </subcellularLocation>
    <subcellularLocation>
        <location evidence="1">Golgi apparatus membrane</location>
        <topology evidence="1">Peripheral membrane protein</topology>
        <orientation evidence="1">Cytoplasmic side</orientation>
    </subcellularLocation>
</comment>
<evidence type="ECO:0000259" key="15">
    <source>
        <dbReference type="Pfam" id="PF16381"/>
    </source>
</evidence>
<dbReference type="GO" id="GO:0000139">
    <property type="term" value="C:Golgi membrane"/>
    <property type="evidence" value="ECO:0007669"/>
    <property type="project" value="UniProtKB-SubCell"/>
</dbReference>
<dbReference type="InterPro" id="IPR000048">
    <property type="entry name" value="IQ_motif_EF-hand-BS"/>
</dbReference>
<reference evidence="17" key="1">
    <citation type="submission" date="2019-02" db="EMBL/GenBank/DDBJ databases">
        <title>FDA dAtabase for Regulatory Grade micrObial Sequences (FDA-ARGOS): Supporting development and validation of Infectious Disease Dx tests.</title>
        <authorList>
            <person name="Duncan R."/>
            <person name="Fisher C."/>
            <person name="Tallon L."/>
            <person name="Sadzewicz L."/>
            <person name="Sengamalay N."/>
            <person name="Ott S."/>
            <person name="Godinez A."/>
            <person name="Nagaraj S."/>
            <person name="Vavikolanu K."/>
            <person name="Nadendla S."/>
            <person name="Aluvathingal J."/>
            <person name="Sichtig H."/>
        </authorList>
    </citation>
    <scope>NUCLEOTIDE SEQUENCE [LARGE SCALE GENOMIC DNA]</scope>
    <source>
        <strain evidence="17">FDAARGOS_361</strain>
    </source>
</reference>
<dbReference type="Pfam" id="PF01602">
    <property type="entry name" value="Adaptin_N"/>
    <property type="match status" value="1"/>
</dbReference>
<dbReference type="PANTHER" id="PTHR10261">
    <property type="entry name" value="COATOMER SUBUNIT GAMMA"/>
    <property type="match status" value="1"/>
</dbReference>
<dbReference type="InterPro" id="IPR009028">
    <property type="entry name" value="Coatomer/calthrin_app_sub_C"/>
</dbReference>
<dbReference type="InterPro" id="IPR013040">
    <property type="entry name" value="Coatomer_gsu_app_Ig-like_dom"/>
</dbReference>
<dbReference type="GO" id="GO:0005198">
    <property type="term" value="F:structural molecule activity"/>
    <property type="evidence" value="ECO:0007669"/>
    <property type="project" value="InterPro"/>
</dbReference>
<dbReference type="Pfam" id="PF16381">
    <property type="entry name" value="Coatomer_g_Cpla"/>
    <property type="match status" value="1"/>
</dbReference>
<evidence type="ECO:0000256" key="7">
    <source>
        <dbReference type="ARBA" id="ARBA00022892"/>
    </source>
</evidence>
<dbReference type="Gene3D" id="2.60.40.1480">
    <property type="entry name" value="Coatomer, gamma subunit, appendage domain"/>
    <property type="match status" value="1"/>
</dbReference>
<evidence type="ECO:0000256" key="3">
    <source>
        <dbReference type="ARBA" id="ARBA00010720"/>
    </source>
</evidence>
<dbReference type="SUPFAM" id="SSF49348">
    <property type="entry name" value="Clathrin adaptor appendage domain"/>
    <property type="match status" value="1"/>
</dbReference>
<dbReference type="PROSITE" id="PS50096">
    <property type="entry name" value="IQ"/>
    <property type="match status" value="6"/>
</dbReference>
<dbReference type="Proteomes" id="UP000318447">
    <property type="component" value="Unassembled WGS sequence"/>
</dbReference>
<comment type="caution">
    <text evidence="16">The sequence shown here is derived from an EMBL/GenBank/DDBJ whole genome shotgun (WGS) entry which is preliminary data.</text>
</comment>
<dbReference type="VEuPathDB" id="TriTrypDB:LDHU3_28.3800"/>
<dbReference type="PANTHER" id="PTHR10261:SF0">
    <property type="entry name" value="COATOMER SUBUNIT GAMMA-2"/>
    <property type="match status" value="1"/>
</dbReference>
<keyword evidence="5" id="KW-0963">Cytoplasm</keyword>
<gene>
    <name evidence="16" type="ORF">CGC21_22810</name>
</gene>
<dbReference type="Gene3D" id="1.25.10.10">
    <property type="entry name" value="Leucine-rich Repeat Variant"/>
    <property type="match status" value="2"/>
</dbReference>
<dbReference type="Gene3D" id="3.30.310.10">
    <property type="entry name" value="TATA-Binding Protein"/>
    <property type="match status" value="1"/>
</dbReference>
<dbReference type="SMART" id="SM00015">
    <property type="entry name" value="IQ"/>
    <property type="match status" value="10"/>
</dbReference>
<keyword evidence="4" id="KW-0813">Transport</keyword>
<evidence type="ECO:0000256" key="5">
    <source>
        <dbReference type="ARBA" id="ARBA00022490"/>
    </source>
</evidence>
<feature type="compositionally biased region" description="Low complexity" evidence="12">
    <location>
        <begin position="54"/>
        <end position="70"/>
    </location>
</feature>
<dbReference type="Pfam" id="PF08752">
    <property type="entry name" value="COP-gamma_platf"/>
    <property type="match status" value="1"/>
</dbReference>
<dbReference type="CDD" id="cd23767">
    <property type="entry name" value="IQCD"/>
    <property type="match status" value="2"/>
</dbReference>
<evidence type="ECO:0000256" key="4">
    <source>
        <dbReference type="ARBA" id="ARBA00022448"/>
    </source>
</evidence>
<keyword evidence="7" id="KW-0931">ER-Golgi transport</keyword>
<feature type="compositionally biased region" description="Polar residues" evidence="12">
    <location>
        <begin position="83"/>
        <end position="94"/>
    </location>
</feature>
<dbReference type="InterPro" id="IPR002553">
    <property type="entry name" value="Clathrin/coatomer_adapt-like_N"/>
</dbReference>
<keyword evidence="8" id="KW-0653">Protein transport</keyword>
<accession>A0A504Y0P2</accession>
<evidence type="ECO:0000256" key="12">
    <source>
        <dbReference type="SAM" id="MobiDB-lite"/>
    </source>
</evidence>
<dbReference type="GO" id="GO:0009306">
    <property type="term" value="P:protein secretion"/>
    <property type="evidence" value="ECO:0007669"/>
    <property type="project" value="TreeGrafter"/>
</dbReference>
<feature type="compositionally biased region" description="Polar residues" evidence="12">
    <location>
        <begin position="151"/>
        <end position="168"/>
    </location>
</feature>
<dbReference type="InterPro" id="IPR032154">
    <property type="entry name" value="Coatomer_g_Cpla"/>
</dbReference>
<keyword evidence="10" id="KW-0472">Membrane</keyword>
<dbReference type="InterPro" id="IPR017106">
    <property type="entry name" value="Coatomer_gsu"/>
</dbReference>